<dbReference type="OrthoDB" id="9795624at2"/>
<feature type="domain" description="Peptidoglycan binding-like" evidence="1">
    <location>
        <begin position="841"/>
        <end position="877"/>
    </location>
</feature>
<evidence type="ECO:0000313" key="2">
    <source>
        <dbReference type="EMBL" id="EWC59869.1"/>
    </source>
</evidence>
<gene>
    <name evidence="2" type="ORF">UO65_4872</name>
</gene>
<evidence type="ECO:0000259" key="1">
    <source>
        <dbReference type="Pfam" id="PF01471"/>
    </source>
</evidence>
<dbReference type="Gene3D" id="3.60.21.70">
    <property type="entry name" value="PhoD-like phosphatase"/>
    <property type="match status" value="1"/>
</dbReference>
<dbReference type="Proteomes" id="UP000019277">
    <property type="component" value="Unassembled WGS sequence"/>
</dbReference>
<dbReference type="InterPro" id="IPR036365">
    <property type="entry name" value="PGBD-like_sf"/>
</dbReference>
<sequence length="1524" mass="164814">MPALPTSDITALPLVLAGPIVRRVEATGATVWIALKAARSVALDVYPETGDTATSRIATATAPTARIGANLHVVAVKVTGAFEAGKIFRYQLRFGDHAAAEVPADAPNLFTDNVVAATGAEARRRLVYTSGPALPSFMTPPAEVAGLRLFHTGCRKPHGDGQDAMVLLDDVLAADAGRAERRPQQLFLTGDQIYADDVADVVLHLCDQQGRALFGRTEALPGVTDGELAVGARQDTARQKAGASARSCPNHLLRASEFAVAHLLAWSEVLWPAGDLATLLADVHPALASALAVRPGERPSTPTTGHRDWGAVDAAGKEFTDTAEKLGAFRDGLIGVRRALANTATYMVLDDHEVSDDWFASQQLLTGMIGAPLGRRLLSNALSAFAVFQAWGNTPDEFAADRPGGRLLAALAAPDPTAAQPAAEIARRVGVPTGLVAGTVDREDGELPWHYRIEWAAHQAVVLDTRTRRFYPWGGKDPGLLFHGDSPMQAMVDVAADTGLDKVTLVVSSAPVVGHPFLAGFARPEVRGIRADAADLADDSDGWGQTGLAFEALIARLLTRPDAAGTPAARRRRVVVLSGDVGYGYAARMGYEGTAAFLRPGTGAVRGVVAQLTAGSAKGETPNSLFLHQNGTVVRSKVVPSVERVGWANDELVPITAGEMPDPANPGRFLPWRVGGFPAVAETTPAHVLSKTPEWRYRVDFYRHEDPNRLVPREGNPPNVITYPEEPVPRADALKWYVRVAQKHAAYKDTYGDGKQLVGRNNIGEIGFAWEDGDAKSVVQTLWWRLEKTPEDKPNRGAPLTRLAVPLDVGQASNYPPENLPPLYGDTLLEEGAQDTAGSAHVLALQEDLRELGFLMHDCTGRFDRFTRWAVRDFQTYAKRGRVARIGSAFTRLAADVTAAATELTVESTSGFPAAPFRVRLGFENVEVTAVTGTKWTVGRGKDGTGAARAGAADGVTLLPHDTSADAAHQWYGWASALESVDVPPRQRYTGTVSGDVDGPTRKALSRWKEYRWRCPVVVEMWTPRDSADAKLVALDAFAQTPLRAARPARLADNMWYWFEGKWGYGRTVFSRDFSDKWPRPAAHPVDTTARERRTKLGYVNEFTIATGGPYHGGAGDPQYGHSWAEAEMTSESVLGQPLTALAGATLSTFKVVRAVAEVEMLGYFDALNTYDHAFASWGLCHWTMGKRDEDANPREMWGADPGEFWAFVAYLKTNYRASFDRVFGEAGIEADRAWTDDGKQGVDGAIPWTWRERKYVAEGMRSIRDGSMVALTGVAKPGFTEYGEYGELEYFRSWHWYHRLAMATRTDAELRRAMYDVARMRVRDVLSTTWNKRTGTTAVNNPAPMPAGTTIGQVFASEHMAGLLHRLHVFSPGAVVRNVNGATHASNTLQNIVVAARAATAGVLQWGTPAVPPSPGNPGSPAVPFVPSTWGPDHEEALIAAFMAHYACPGHGTAGHNTGPDPNHSLQPVHNWPQWGANPRHYTLPVATLPAAEQTLRRDRDFAVDVAGLPLPPAPTPLVEDHR</sequence>
<name>W7J179_9PSEU</name>
<dbReference type="STRING" id="909613.UO65_4872"/>
<dbReference type="PANTHER" id="PTHR37031">
    <property type="entry name" value="METALLOPHOSPHATASE BINDING DOMAIN PROTEIN"/>
    <property type="match status" value="1"/>
</dbReference>
<keyword evidence="3" id="KW-1185">Reference proteome</keyword>
<dbReference type="InterPro" id="IPR038607">
    <property type="entry name" value="PhoD-like_sf"/>
</dbReference>
<dbReference type="RefSeq" id="WP_152552234.1">
    <property type="nucleotide sequence ID" value="NZ_AYXG01000184.1"/>
</dbReference>
<dbReference type="eggNOG" id="COG3540">
    <property type="taxonomic scope" value="Bacteria"/>
</dbReference>
<evidence type="ECO:0000313" key="3">
    <source>
        <dbReference type="Proteomes" id="UP000019277"/>
    </source>
</evidence>
<dbReference type="Pfam" id="PF01471">
    <property type="entry name" value="PG_binding_1"/>
    <property type="match status" value="1"/>
</dbReference>
<proteinExistence type="predicted"/>
<dbReference type="InterPro" id="IPR002477">
    <property type="entry name" value="Peptidoglycan-bd-like"/>
</dbReference>
<dbReference type="PANTHER" id="PTHR37031:SF2">
    <property type="entry name" value="PHOD-LIKE PHOSPHATASE METALLOPHOSPHATASE DOMAIN-CONTAINING PROTEIN"/>
    <property type="match status" value="1"/>
</dbReference>
<reference evidence="2 3" key="1">
    <citation type="journal article" date="2014" name="Genome Announc.">
        <title>Draft Genome Sequence of the Antitrypanosomally Active Sponge-Associated Bacterium Actinokineospora sp. Strain EG49.</title>
        <authorList>
            <person name="Harjes J."/>
            <person name="Ryu T."/>
            <person name="Abdelmohsen U.R."/>
            <person name="Moitinho-Silva L."/>
            <person name="Horn H."/>
            <person name="Ravasi T."/>
            <person name="Hentschel U."/>
        </authorList>
    </citation>
    <scope>NUCLEOTIDE SEQUENCE [LARGE SCALE GENOMIC DNA]</scope>
    <source>
        <strain evidence="2 3">EG49</strain>
    </source>
</reference>
<comment type="caution">
    <text evidence="2">The sequence shown here is derived from an EMBL/GenBank/DDBJ whole genome shotgun (WGS) entry which is preliminary data.</text>
</comment>
<dbReference type="SUPFAM" id="SSF47090">
    <property type="entry name" value="PGBD-like"/>
    <property type="match status" value="1"/>
</dbReference>
<dbReference type="EMBL" id="AYXG01000184">
    <property type="protein sequence ID" value="EWC59869.1"/>
    <property type="molecule type" value="Genomic_DNA"/>
</dbReference>
<organism evidence="2 3">
    <name type="scientific">Actinokineospora spheciospongiae</name>
    <dbReference type="NCBI Taxonomy" id="909613"/>
    <lineage>
        <taxon>Bacteria</taxon>
        <taxon>Bacillati</taxon>
        <taxon>Actinomycetota</taxon>
        <taxon>Actinomycetes</taxon>
        <taxon>Pseudonocardiales</taxon>
        <taxon>Pseudonocardiaceae</taxon>
        <taxon>Actinokineospora</taxon>
    </lineage>
</organism>
<accession>W7J179</accession>
<protein>
    <recommendedName>
        <fullName evidence="1">Peptidoglycan binding-like domain-containing protein</fullName>
    </recommendedName>
</protein>
<dbReference type="PATRIC" id="fig|909613.9.peg.4870"/>
<dbReference type="eggNOG" id="COG3409">
    <property type="taxonomic scope" value="Bacteria"/>
</dbReference>